<dbReference type="InterPro" id="IPR007126">
    <property type="entry name" value="Borrelia_REV"/>
</dbReference>
<dbReference type="PIRSF" id="PIRSF020372">
    <property type="entry name" value="Borrelia_REV"/>
    <property type="match status" value="1"/>
</dbReference>
<reference evidence="3 4" key="2">
    <citation type="journal article" date="2000" name="Mol. Microbiol.">
        <title>A bacterial genome in flux: the twelve linear and nine circular extrachromosomal DNAs in an infectious isolate of the Lyme disease spirochete Borrelia burgdorferi.</title>
        <authorList>
            <person name="Casjens S."/>
            <person name="Palmer N."/>
            <person name="van Vugt R."/>
            <person name="Huang W.M."/>
            <person name="Stevenson B."/>
            <person name="Rosa P."/>
            <person name="Lathigra R."/>
            <person name="Sutton G."/>
            <person name="Peterson J."/>
            <person name="Dodson R.J."/>
            <person name="Haft D."/>
            <person name="Hickey E."/>
            <person name="Gwinn M."/>
            <person name="White O."/>
            <person name="Fraser C.M."/>
        </authorList>
    </citation>
    <scope>NUCLEOTIDE SEQUENCE [LARGE SCALE GENOMIC DNA]</scope>
    <source>
        <strain evidence="4">ATCC 35210 / DSM 4680 / CIP 102532 / B31</strain>
    </source>
</reference>
<name>H7C7N3_BORBU</name>
<feature type="coiled-coil region" evidence="1">
    <location>
        <begin position="49"/>
        <end position="106"/>
    </location>
</feature>
<dbReference type="EnsemblBacteria" id="AAF07416">
    <property type="protein sequence ID" value="AAF07416"/>
    <property type="gene ID" value="BB_P27"/>
</dbReference>
<keyword evidence="3" id="KW-0614">Plasmid</keyword>
<organism evidence="3 4">
    <name type="scientific">Borreliella burgdorferi (strain ATCC 35210 / DSM 4680 / CIP 102532 / B31)</name>
    <name type="common">Borrelia burgdorferi</name>
    <dbReference type="NCBI Taxonomy" id="224326"/>
    <lineage>
        <taxon>Bacteria</taxon>
        <taxon>Pseudomonadati</taxon>
        <taxon>Spirochaetota</taxon>
        <taxon>Spirochaetia</taxon>
        <taxon>Spirochaetales</taxon>
        <taxon>Borreliaceae</taxon>
        <taxon>Borreliella</taxon>
    </lineage>
</organism>
<dbReference type="HOGENOM" id="CLU_139611_0_0_12"/>
<dbReference type="AlphaFoldDB" id="H7C7N3"/>
<dbReference type="PHI-base" id="PHI:6424"/>
<dbReference type="Pfam" id="PF03978">
    <property type="entry name" value="Borrelia_REV"/>
    <property type="match status" value="1"/>
</dbReference>
<dbReference type="PATRIC" id="fig|224326.49.peg.27"/>
<gene>
    <name evidence="3" type="primary">revA1</name>
    <name evidence="3" type="ordered locus">BB_P27</name>
</gene>
<dbReference type="KEGG" id="bbu:BB_P27"/>
<evidence type="ECO:0000256" key="1">
    <source>
        <dbReference type="SAM" id="Coils"/>
    </source>
</evidence>
<evidence type="ECO:0000313" key="4">
    <source>
        <dbReference type="Proteomes" id="UP000001807"/>
    </source>
</evidence>
<dbReference type="OrthoDB" id="352295at2"/>
<dbReference type="GO" id="GO:0016020">
    <property type="term" value="C:membrane"/>
    <property type="evidence" value="ECO:0000314"/>
    <property type="project" value="CAFA"/>
</dbReference>
<reference evidence="4" key="1">
    <citation type="journal article" date="1997" name="Nature">
        <title>Genomic sequence of a Lyme disease spirochaete, Borrelia burgdorferi.</title>
        <authorList>
            <person name="Fraser C.M."/>
            <person name="Casjens S."/>
            <person name="Huang W.M."/>
            <person name="Sutton G.G."/>
            <person name="Clayton R."/>
            <person name="Lathigra R."/>
            <person name="White O."/>
            <person name="Ketchum K.A."/>
            <person name="Dodson R."/>
            <person name="Hickey E.K."/>
            <person name="Gwinn M."/>
            <person name="Dougherty B."/>
            <person name="Tomb J.F."/>
            <person name="Fleischmann R.D."/>
            <person name="Richardson D."/>
            <person name="Peterson J."/>
            <person name="Kerlavage A.R."/>
            <person name="Quackenbush J."/>
            <person name="Salzberg S."/>
            <person name="Hanson M."/>
            <person name="van Vugt R."/>
            <person name="Palmer N."/>
            <person name="Adams M.D."/>
            <person name="Gocayne J."/>
            <person name="Weidman J."/>
            <person name="Utterback T."/>
            <person name="Watthey L."/>
            <person name="McDonald L."/>
            <person name="Artiach P."/>
            <person name="Bowman C."/>
            <person name="Garland S."/>
            <person name="Fuji C."/>
            <person name="Cotton M.D."/>
            <person name="Horst K."/>
            <person name="Roberts K."/>
            <person name="Hatch B."/>
            <person name="Smith H.O."/>
            <person name="Venter J.C."/>
        </authorList>
    </citation>
    <scope>NUCLEOTIDE SEQUENCE [LARGE SCALE GENOMIC DNA]</scope>
    <source>
        <strain evidence="4">ATCC 35210 / DSM 4680 / CIP 102532 / B31</strain>
    </source>
</reference>
<dbReference type="NCBIfam" id="NF033731">
    <property type="entry name" value="borfam63"/>
    <property type="match status" value="1"/>
</dbReference>
<dbReference type="InterPro" id="IPR036575">
    <property type="entry name" value="TFIIS_cen_dom_sf"/>
</dbReference>
<keyword evidence="2" id="KW-0732">Signal</keyword>
<dbReference type="EMBL" id="AE001575">
    <property type="protein sequence ID" value="AAF07416.1"/>
    <property type="molecule type" value="Genomic_DNA"/>
</dbReference>
<accession>H7C7N3</accession>
<proteinExistence type="predicted"/>
<feature type="signal peptide" evidence="2">
    <location>
        <begin position="1"/>
        <end position="24"/>
    </location>
</feature>
<sequence>MRNKNIFKLFFAAMLFVMACKAYVEEKKEIDSLMEDVLALVNDSSGGKFKDYKDKINELKENLKDIGNAELKEKLLNLQNSFQDKLAAKLAALKAAKNTIENITDKDQDISKRKIWSEAKLVGVTVPLLGSNTSGNGDKMSKNAVEQIDKVIKFLEEGTN</sequence>
<dbReference type="SMR" id="H7C7N3"/>
<dbReference type="PROSITE" id="PS51257">
    <property type="entry name" value="PROKAR_LIPOPROTEIN"/>
    <property type="match status" value="1"/>
</dbReference>
<protein>
    <submittedName>
        <fullName evidence="3">Surface protein (RevA1)</fullName>
    </submittedName>
</protein>
<feature type="chain" id="PRO_5003608346" evidence="2">
    <location>
        <begin position="25"/>
        <end position="160"/>
    </location>
</feature>
<keyword evidence="1" id="KW-0175">Coiled coil</keyword>
<evidence type="ECO:0000256" key="2">
    <source>
        <dbReference type="SAM" id="SignalP"/>
    </source>
</evidence>
<dbReference type="SUPFAM" id="SSF46942">
    <property type="entry name" value="Elongation factor TFIIS domain 2"/>
    <property type="match status" value="1"/>
</dbReference>
<geneLocation type="plasmid" evidence="3 4">
    <name>cp32-1</name>
</geneLocation>
<dbReference type="RefSeq" id="WP_010883730.1">
    <property type="nucleotide sequence ID" value="NC_000948.1"/>
</dbReference>
<keyword evidence="4" id="KW-1185">Reference proteome</keyword>
<dbReference type="Proteomes" id="UP000001807">
    <property type="component" value="Plasmid cp32-1"/>
</dbReference>
<dbReference type="GO" id="GO:0006351">
    <property type="term" value="P:DNA-templated transcription"/>
    <property type="evidence" value="ECO:0007669"/>
    <property type="project" value="InterPro"/>
</dbReference>
<evidence type="ECO:0000313" key="3">
    <source>
        <dbReference type="EMBL" id="AAF07416.1"/>
    </source>
</evidence>